<organism evidence="1 2">
    <name type="scientific">Myceligenerans salitolerans</name>
    <dbReference type="NCBI Taxonomy" id="1230528"/>
    <lineage>
        <taxon>Bacteria</taxon>
        <taxon>Bacillati</taxon>
        <taxon>Actinomycetota</taxon>
        <taxon>Actinomycetes</taxon>
        <taxon>Micrococcales</taxon>
        <taxon>Promicromonosporaceae</taxon>
        <taxon>Myceligenerans</taxon>
    </lineage>
</organism>
<protein>
    <submittedName>
        <fullName evidence="1">Uncharacterized protein</fullName>
    </submittedName>
</protein>
<sequence length="81" mass="8495">MSHARAAGLAWRHVVWFTALLPETRFPALIDELTAMVDDISPRLTVALADLAAACAGTTPDTPLLGWSNGPNPLLASGGSR</sequence>
<dbReference type="EMBL" id="JAFMPK010000041">
    <property type="protein sequence ID" value="MBO0609363.1"/>
    <property type="molecule type" value="Genomic_DNA"/>
</dbReference>
<reference evidence="2" key="1">
    <citation type="submission" date="2023-07" db="EMBL/GenBank/DDBJ databases">
        <title>Myceligenerans salitolerans sp. nov., a halotolerant actinomycete isolated from a salt lake in Xinjiang, China.</title>
        <authorList>
            <person name="Guan T."/>
        </authorList>
    </citation>
    <scope>NUCLEOTIDE SEQUENCE [LARGE SCALE GENOMIC DNA]</scope>
    <source>
        <strain evidence="2">XHU 5031</strain>
    </source>
</reference>
<evidence type="ECO:0000313" key="1">
    <source>
        <dbReference type="EMBL" id="MBO0609363.1"/>
    </source>
</evidence>
<name>A0ABS3I8M5_9MICO</name>
<evidence type="ECO:0000313" key="2">
    <source>
        <dbReference type="Proteomes" id="UP000664617"/>
    </source>
</evidence>
<keyword evidence="2" id="KW-1185">Reference proteome</keyword>
<gene>
    <name evidence="1" type="ORF">J0911_10000</name>
</gene>
<accession>A0ABS3I8M5</accession>
<dbReference type="Proteomes" id="UP000664617">
    <property type="component" value="Unassembled WGS sequence"/>
</dbReference>
<dbReference type="RefSeq" id="WP_207275327.1">
    <property type="nucleotide sequence ID" value="NZ_JAFMPK010000041.1"/>
</dbReference>
<comment type="caution">
    <text evidence="1">The sequence shown here is derived from an EMBL/GenBank/DDBJ whole genome shotgun (WGS) entry which is preliminary data.</text>
</comment>
<proteinExistence type="predicted"/>